<dbReference type="EMBL" id="ONZQ02000014">
    <property type="protein sequence ID" value="SPO06099.1"/>
    <property type="molecule type" value="Genomic_DNA"/>
</dbReference>
<keyword evidence="4" id="KW-0274">FAD</keyword>
<gene>
    <name evidence="8" type="ORF">DNG_08788</name>
</gene>
<dbReference type="Pfam" id="PF01565">
    <property type="entry name" value="FAD_binding_4"/>
    <property type="match status" value="1"/>
</dbReference>
<evidence type="ECO:0000256" key="4">
    <source>
        <dbReference type="ARBA" id="ARBA00022827"/>
    </source>
</evidence>
<comment type="similarity">
    <text evidence="2">Belongs to the oxygen-dependent FAD-linked oxidoreductase family.</text>
</comment>
<feature type="domain" description="FAD-binding PCMH-type" evidence="7">
    <location>
        <begin position="129"/>
        <end position="309"/>
    </location>
</feature>
<reference evidence="8" key="1">
    <citation type="submission" date="2018-03" db="EMBL/GenBank/DDBJ databases">
        <authorList>
            <person name="Guldener U."/>
        </authorList>
    </citation>
    <scope>NUCLEOTIDE SEQUENCE</scope>
</reference>
<name>A0AAE8N5P2_9PEZI</name>
<keyword evidence="5" id="KW-0560">Oxidoreductase</keyword>
<sequence length="606" mass="65885">MLGQVLALAALLPLALAAKPPPRTWDGVKWDCKCYHGDACWPKPAQWEKLKASVGGNLVVHVPPESACHNTFDGPLGTVETYDAARCAEVNATYTDEQWSTDQDALSLWRYGTNATCNITPNPEEPCTLGYMGPYVILAKEHAHIKAGVDFARKHNLRLIIRNTGHDFLGRSTGWGALIINTHSFKDIDIIDAFDGPGGYDGPAVKIGAGVQGAELLEAVSQRGLAVVTGECPTVGISGGLIQGGGHGPLTTLYGMAADNVLEFDVLTAAGEYLTVNAENEPSLFWALKGGGPSTYAVVLSATLRAYPDLPSAAAELFINFTHTVDPDVYWNGIRLFHKHSNHFVDNGLYVYFELGLLLFRVKPFVAINQTVEALRSILAPMEADLDAAGVPYGLSYKEHASFHDLYVDHFEPEPAGGYSLTGGWLFTRTDVEENNDGIIEAFKTVVSPREDLAGQGFMIGHLWNAGYGRPESNSATNPKFREASDFIISTLPVPLGASIAEKADLQNILTNVQDEALRQAGPNGCAYVNEADPLQENWQGHFWGDLYPDLKALKKKWDPEGLLYAVSTPGTEEWEVIEYGTRLCKRHAKGPKQCEKGKGGKKCKK</sequence>
<keyword evidence="6" id="KW-0732">Signal</keyword>
<protein>
    <submittedName>
        <fullName evidence="8">Related to isoamyl alcohol oxidase</fullName>
    </submittedName>
</protein>
<dbReference type="InterPro" id="IPR012951">
    <property type="entry name" value="BBE"/>
</dbReference>
<organism evidence="8 9">
    <name type="scientific">Cephalotrichum gorgonifer</name>
    <dbReference type="NCBI Taxonomy" id="2041049"/>
    <lineage>
        <taxon>Eukaryota</taxon>
        <taxon>Fungi</taxon>
        <taxon>Dikarya</taxon>
        <taxon>Ascomycota</taxon>
        <taxon>Pezizomycotina</taxon>
        <taxon>Sordariomycetes</taxon>
        <taxon>Hypocreomycetidae</taxon>
        <taxon>Microascales</taxon>
        <taxon>Microascaceae</taxon>
        <taxon>Cephalotrichum</taxon>
    </lineage>
</organism>
<evidence type="ECO:0000256" key="6">
    <source>
        <dbReference type="SAM" id="SignalP"/>
    </source>
</evidence>
<evidence type="ECO:0000256" key="5">
    <source>
        <dbReference type="ARBA" id="ARBA00023002"/>
    </source>
</evidence>
<evidence type="ECO:0000313" key="8">
    <source>
        <dbReference type="EMBL" id="SPO06099.1"/>
    </source>
</evidence>
<dbReference type="InterPro" id="IPR016166">
    <property type="entry name" value="FAD-bd_PCMH"/>
</dbReference>
<keyword evidence="9" id="KW-1185">Reference proteome</keyword>
<feature type="signal peptide" evidence="6">
    <location>
        <begin position="1"/>
        <end position="17"/>
    </location>
</feature>
<comment type="cofactor">
    <cofactor evidence="1">
        <name>FAD</name>
        <dbReference type="ChEBI" id="CHEBI:57692"/>
    </cofactor>
</comment>
<comment type="caution">
    <text evidence="8">The sequence shown here is derived from an EMBL/GenBank/DDBJ whole genome shotgun (WGS) entry which is preliminary data.</text>
</comment>
<evidence type="ECO:0000313" key="9">
    <source>
        <dbReference type="Proteomes" id="UP001187682"/>
    </source>
</evidence>
<feature type="chain" id="PRO_5042126609" evidence="6">
    <location>
        <begin position="18"/>
        <end position="606"/>
    </location>
</feature>
<dbReference type="Pfam" id="PF08031">
    <property type="entry name" value="BBE"/>
    <property type="match status" value="1"/>
</dbReference>
<dbReference type="SUPFAM" id="SSF56176">
    <property type="entry name" value="FAD-binding/transporter-associated domain-like"/>
    <property type="match status" value="1"/>
</dbReference>
<dbReference type="GO" id="GO:0016491">
    <property type="term" value="F:oxidoreductase activity"/>
    <property type="evidence" value="ECO:0007669"/>
    <property type="project" value="UniProtKB-KW"/>
</dbReference>
<accession>A0AAE8N5P2</accession>
<dbReference type="PROSITE" id="PS51387">
    <property type="entry name" value="FAD_PCMH"/>
    <property type="match status" value="1"/>
</dbReference>
<dbReference type="Gene3D" id="3.30.465.10">
    <property type="match status" value="1"/>
</dbReference>
<evidence type="ECO:0000259" key="7">
    <source>
        <dbReference type="PROSITE" id="PS51387"/>
    </source>
</evidence>
<dbReference type="InterPro" id="IPR006094">
    <property type="entry name" value="Oxid_FAD_bind_N"/>
</dbReference>
<dbReference type="PANTHER" id="PTHR42973:SF39">
    <property type="entry name" value="FAD-BINDING PCMH-TYPE DOMAIN-CONTAINING PROTEIN"/>
    <property type="match status" value="1"/>
</dbReference>
<proteinExistence type="inferred from homology"/>
<dbReference type="InterPro" id="IPR036318">
    <property type="entry name" value="FAD-bd_PCMH-like_sf"/>
</dbReference>
<keyword evidence="3" id="KW-0285">Flavoprotein</keyword>
<dbReference type="InterPro" id="IPR016169">
    <property type="entry name" value="FAD-bd_PCMH_sub2"/>
</dbReference>
<dbReference type="PANTHER" id="PTHR42973">
    <property type="entry name" value="BINDING OXIDOREDUCTASE, PUTATIVE (AFU_ORTHOLOGUE AFUA_1G17690)-RELATED"/>
    <property type="match status" value="1"/>
</dbReference>
<evidence type="ECO:0000256" key="1">
    <source>
        <dbReference type="ARBA" id="ARBA00001974"/>
    </source>
</evidence>
<dbReference type="GO" id="GO:0071949">
    <property type="term" value="F:FAD binding"/>
    <property type="evidence" value="ECO:0007669"/>
    <property type="project" value="InterPro"/>
</dbReference>
<evidence type="ECO:0000256" key="3">
    <source>
        <dbReference type="ARBA" id="ARBA00022630"/>
    </source>
</evidence>
<dbReference type="InterPro" id="IPR050416">
    <property type="entry name" value="FAD-linked_Oxidoreductase"/>
</dbReference>
<evidence type="ECO:0000256" key="2">
    <source>
        <dbReference type="ARBA" id="ARBA00005466"/>
    </source>
</evidence>
<dbReference type="Proteomes" id="UP001187682">
    <property type="component" value="Unassembled WGS sequence"/>
</dbReference>
<dbReference type="AlphaFoldDB" id="A0AAE8N5P2"/>